<organism evidence="2 3">
    <name type="scientific">Paraliobacillus quinghaiensis</name>
    <dbReference type="NCBI Taxonomy" id="470815"/>
    <lineage>
        <taxon>Bacteria</taxon>
        <taxon>Bacillati</taxon>
        <taxon>Bacillota</taxon>
        <taxon>Bacilli</taxon>
        <taxon>Bacillales</taxon>
        <taxon>Bacillaceae</taxon>
        <taxon>Paraliobacillus</taxon>
    </lineage>
</organism>
<gene>
    <name evidence="2" type="ORF">GCM10011351_29690</name>
</gene>
<evidence type="ECO:0000259" key="1">
    <source>
        <dbReference type="SMART" id="SM00914"/>
    </source>
</evidence>
<dbReference type="InterPro" id="IPR027393">
    <property type="entry name" value="Virus_scaffolding_prot_C"/>
</dbReference>
<accession>A0A917TXI5</accession>
<name>A0A917TXI5_9BACI</name>
<sequence length="129" mass="14802">MEINQTNEVQVGDWVRAKSSKGELIHGFVEKNALDHNVIQLKVVTSDNKMLMGHSIQINQMKINKLDAPGPKTEKQLRQLIDIALETKDEAWFFELTKELNSVKNTKKQAYVQPYNSKSNPTQQDYRSS</sequence>
<dbReference type="SMART" id="SM00914">
    <property type="entry name" value="IDEAL"/>
    <property type="match status" value="1"/>
</dbReference>
<dbReference type="InterPro" id="IPR014957">
    <property type="entry name" value="IDEAL_dom"/>
</dbReference>
<dbReference type="EMBL" id="BMLG01000026">
    <property type="protein sequence ID" value="GGM41583.1"/>
    <property type="molecule type" value="Genomic_DNA"/>
</dbReference>
<dbReference type="AlphaFoldDB" id="A0A917TXI5"/>
<reference evidence="2" key="2">
    <citation type="submission" date="2020-09" db="EMBL/GenBank/DDBJ databases">
        <authorList>
            <person name="Sun Q."/>
            <person name="Zhou Y."/>
        </authorList>
    </citation>
    <scope>NUCLEOTIDE SEQUENCE</scope>
    <source>
        <strain evidence="2">CGMCC 1.6333</strain>
    </source>
</reference>
<feature type="domain" description="IDEAL" evidence="1">
    <location>
        <begin position="51"/>
        <end position="100"/>
    </location>
</feature>
<comment type="caution">
    <text evidence="2">The sequence shown here is derived from an EMBL/GenBank/DDBJ whole genome shotgun (WGS) entry which is preliminary data.</text>
</comment>
<dbReference type="Proteomes" id="UP000618460">
    <property type="component" value="Unassembled WGS sequence"/>
</dbReference>
<protein>
    <recommendedName>
        <fullName evidence="1">IDEAL domain-containing protein</fullName>
    </recommendedName>
</protein>
<keyword evidence="3" id="KW-1185">Reference proteome</keyword>
<dbReference type="OrthoDB" id="2427704at2"/>
<reference evidence="2" key="1">
    <citation type="journal article" date="2014" name="Int. J. Syst. Evol. Microbiol.">
        <title>Complete genome sequence of Corynebacterium casei LMG S-19264T (=DSM 44701T), isolated from a smear-ripened cheese.</title>
        <authorList>
            <consortium name="US DOE Joint Genome Institute (JGI-PGF)"/>
            <person name="Walter F."/>
            <person name="Albersmeier A."/>
            <person name="Kalinowski J."/>
            <person name="Ruckert C."/>
        </authorList>
    </citation>
    <scope>NUCLEOTIDE SEQUENCE</scope>
    <source>
        <strain evidence="2">CGMCC 1.6333</strain>
    </source>
</reference>
<evidence type="ECO:0000313" key="3">
    <source>
        <dbReference type="Proteomes" id="UP000618460"/>
    </source>
</evidence>
<evidence type="ECO:0000313" key="2">
    <source>
        <dbReference type="EMBL" id="GGM41583.1"/>
    </source>
</evidence>
<dbReference type="RefSeq" id="WP_117156973.1">
    <property type="nucleotide sequence ID" value="NZ_BMLG01000026.1"/>
</dbReference>
<proteinExistence type="predicted"/>
<dbReference type="Gene3D" id="4.10.810.10">
    <property type="entry name" value="Virus Scaffolding Protein, Chain A"/>
    <property type="match status" value="1"/>
</dbReference>
<dbReference type="Pfam" id="PF08858">
    <property type="entry name" value="IDEAL"/>
    <property type="match status" value="1"/>
</dbReference>